<comment type="caution">
    <text evidence="15">The sequence shown here is derived from an EMBL/GenBank/DDBJ whole genome shotgun (WGS) entry which is preliminary data.</text>
</comment>
<dbReference type="EMBL" id="QBIU01000001">
    <property type="protein sequence ID" value="MWV68672.1"/>
    <property type="molecule type" value="Genomic_DNA"/>
</dbReference>
<proteinExistence type="inferred from homology"/>
<keyword evidence="8" id="KW-0267">Excision nuclease</keyword>
<accession>A0A099B6Y9</accession>
<keyword evidence="5" id="KW-0227">DNA damage</keyword>
<evidence type="ECO:0000313" key="16">
    <source>
        <dbReference type="Proteomes" id="UP000029714"/>
    </source>
</evidence>
<keyword evidence="16" id="KW-1185">Reference proteome</keyword>
<keyword evidence="3" id="KW-0677">Repeat</keyword>
<dbReference type="AlphaFoldDB" id="A0A099B6Y9"/>
<evidence type="ECO:0000256" key="4">
    <source>
        <dbReference type="ARBA" id="ARBA00022741"/>
    </source>
</evidence>
<dbReference type="EMBL" id="JRMP02000001">
    <property type="protein sequence ID" value="TLD95806.1"/>
    <property type="molecule type" value="Genomic_DNA"/>
</dbReference>
<dbReference type="Proteomes" id="UP000029714">
    <property type="component" value="Unassembled WGS sequence"/>
</dbReference>
<dbReference type="SUPFAM" id="SSF52540">
    <property type="entry name" value="P-loop containing nucleoside triphosphate hydrolases"/>
    <property type="match status" value="1"/>
</dbReference>
<keyword evidence="7" id="KW-0067">ATP-binding</keyword>
<keyword evidence="9" id="KW-0238">DNA-binding</keyword>
<comment type="similarity">
    <text evidence="11">Belongs to the ABC transporter superfamily. UvrA family.</text>
</comment>
<dbReference type="RefSeq" id="WP_034570053.1">
    <property type="nucleotide sequence ID" value="NZ_JRMP02000001.1"/>
</dbReference>
<evidence type="ECO:0000313" key="17">
    <source>
        <dbReference type="Proteomes" id="UP000477070"/>
    </source>
</evidence>
<evidence type="ECO:0000256" key="12">
    <source>
        <dbReference type="ARBA" id="ARBA00039316"/>
    </source>
</evidence>
<evidence type="ECO:0000256" key="8">
    <source>
        <dbReference type="ARBA" id="ARBA00022881"/>
    </source>
</evidence>
<dbReference type="GO" id="GO:0004518">
    <property type="term" value="F:nuclease activity"/>
    <property type="evidence" value="ECO:0007669"/>
    <property type="project" value="UniProtKB-KW"/>
</dbReference>
<evidence type="ECO:0000256" key="11">
    <source>
        <dbReference type="ARBA" id="ARBA00038000"/>
    </source>
</evidence>
<keyword evidence="6" id="KW-0228">DNA excision</keyword>
<evidence type="ECO:0000256" key="6">
    <source>
        <dbReference type="ARBA" id="ARBA00022769"/>
    </source>
</evidence>
<dbReference type="OrthoDB" id="7062933at2"/>
<evidence type="ECO:0000313" key="15">
    <source>
        <dbReference type="EMBL" id="TLD95806.1"/>
    </source>
</evidence>
<reference evidence="14 17" key="4">
    <citation type="submission" date="2019-12" db="EMBL/GenBank/DDBJ databases">
        <title>Multi-Generational Helicobacter saguini Isolates.</title>
        <authorList>
            <person name="Mannion A."/>
            <person name="Shen Z."/>
            <person name="Fox J.G."/>
        </authorList>
    </citation>
    <scope>NUCLEOTIDE SEQUENCE [LARGE SCALE GENOMIC DNA]</scope>
    <source>
        <strain evidence="14">16-048</strain>
        <strain evidence="17">16-048 (F4)</strain>
    </source>
</reference>
<keyword evidence="4" id="KW-0547">Nucleotide-binding</keyword>
<organism evidence="15 16">
    <name type="scientific">Helicobacter saguini</name>
    <dbReference type="NCBI Taxonomy" id="1548018"/>
    <lineage>
        <taxon>Bacteria</taxon>
        <taxon>Pseudomonadati</taxon>
        <taxon>Campylobacterota</taxon>
        <taxon>Epsilonproteobacteria</taxon>
        <taxon>Campylobacterales</taxon>
        <taxon>Helicobacteraceae</taxon>
        <taxon>Helicobacter</taxon>
    </lineage>
</organism>
<dbReference type="GO" id="GO:0005737">
    <property type="term" value="C:cytoplasm"/>
    <property type="evidence" value="ECO:0007669"/>
    <property type="project" value="UniProtKB-SubCell"/>
</dbReference>
<evidence type="ECO:0000256" key="3">
    <source>
        <dbReference type="ARBA" id="ARBA00022737"/>
    </source>
</evidence>
<evidence type="ECO:0000313" key="14">
    <source>
        <dbReference type="EMBL" id="MWV68672.1"/>
    </source>
</evidence>
<evidence type="ECO:0000256" key="2">
    <source>
        <dbReference type="ARBA" id="ARBA00022490"/>
    </source>
</evidence>
<evidence type="ECO:0000256" key="1">
    <source>
        <dbReference type="ARBA" id="ARBA00004496"/>
    </source>
</evidence>
<gene>
    <name evidence="14" type="ORF">DCO61_01140</name>
    <name evidence="15" type="ORF">LS64_000070</name>
</gene>
<dbReference type="InterPro" id="IPR027417">
    <property type="entry name" value="P-loop_NTPase"/>
</dbReference>
<reference evidence="15 16" key="1">
    <citation type="journal article" date="2014" name="Genome Announc.">
        <title>Draft genome sequences of eight enterohepatic helicobacter species isolated from both laboratory and wild rodents.</title>
        <authorList>
            <person name="Sheh A."/>
            <person name="Shen Z."/>
            <person name="Fox J.G."/>
        </authorList>
    </citation>
    <scope>NUCLEOTIDE SEQUENCE [LARGE SCALE GENOMIC DNA]</scope>
    <source>
        <strain evidence="15 16">MIT 97-6194</strain>
    </source>
</reference>
<evidence type="ECO:0000256" key="5">
    <source>
        <dbReference type="ARBA" id="ARBA00022763"/>
    </source>
</evidence>
<dbReference type="PANTHER" id="PTHR43152">
    <property type="entry name" value="UVRABC SYSTEM PROTEIN A"/>
    <property type="match status" value="1"/>
</dbReference>
<evidence type="ECO:0000256" key="7">
    <source>
        <dbReference type="ARBA" id="ARBA00022840"/>
    </source>
</evidence>
<sequence>MIRIKNAHENNLKHISLDLPLHKIICISGVSGSGKSSLIYDVIAAQSKRIEKIDSRNASLATFSIKPQVDSIENLPYCEVIKQQGIRESISSSIATISGLHELLRDEFVKQGNIIGKSGNIIKKPTPLEIVKFIETYRKNIESKLYAIVCYDKMGTIKDEIALLKKHNIKEVFYFTDKKKFAARNMAYLEKLDYDLHNILVRVNNIKDIEKYSALALDGFLFRSENEEIDF</sequence>
<dbReference type="PANTHER" id="PTHR43152:SF2">
    <property type="entry name" value="DRUG RESISTANCE ABC TRANSPORTER"/>
    <property type="match status" value="1"/>
</dbReference>
<reference evidence="15" key="3">
    <citation type="submission" date="2018-04" db="EMBL/GenBank/DDBJ databases">
        <authorList>
            <person name="Sheh A."/>
            <person name="Shen Z."/>
            <person name="Mannion A.J."/>
            <person name="Fox J.G."/>
        </authorList>
    </citation>
    <scope>NUCLEOTIDE SEQUENCE</scope>
    <source>
        <strain evidence="15">MIT 97-6194</strain>
    </source>
</reference>
<reference evidence="15 16" key="2">
    <citation type="journal article" date="2016" name="Infect. Immun.">
        <title>Helicobacter saguini, a Novel Helicobacter Isolated from Cotton-Top Tamarins with Ulcerative Colitis, Has Proinflammatory Properties and Induces Typhlocolitis and Dysplasia in Gnotobiotic IL-10-/- Mice.</title>
        <authorList>
            <person name="Shen Z."/>
            <person name="Mannion A."/>
            <person name="Whary M.T."/>
            <person name="Muthupalani S."/>
            <person name="Sheh A."/>
            <person name="Feng Y."/>
            <person name="Gong G."/>
            <person name="Vandamme P."/>
            <person name="Holcombe H.R."/>
            <person name="Paster B.J."/>
            <person name="Fox J.G."/>
        </authorList>
    </citation>
    <scope>NUCLEOTIDE SEQUENCE [LARGE SCALE GENOMIC DNA]</scope>
    <source>
        <strain evidence="15 16">MIT 97-6194</strain>
    </source>
</reference>
<dbReference type="GO" id="GO:0005524">
    <property type="term" value="F:ATP binding"/>
    <property type="evidence" value="ECO:0007669"/>
    <property type="project" value="UniProtKB-KW"/>
</dbReference>
<comment type="subcellular location">
    <subcellularLocation>
        <location evidence="1">Cytoplasm</location>
    </subcellularLocation>
</comment>
<dbReference type="GO" id="GO:0006281">
    <property type="term" value="P:DNA repair"/>
    <property type="evidence" value="ECO:0007669"/>
    <property type="project" value="UniProtKB-KW"/>
</dbReference>
<dbReference type="Gene3D" id="1.20.1580.10">
    <property type="entry name" value="ABC transporter ATPase like domain"/>
    <property type="match status" value="1"/>
</dbReference>
<dbReference type="GO" id="GO:0003677">
    <property type="term" value="F:DNA binding"/>
    <property type="evidence" value="ECO:0007669"/>
    <property type="project" value="UniProtKB-KW"/>
</dbReference>
<dbReference type="Proteomes" id="UP000477070">
    <property type="component" value="Unassembled WGS sequence"/>
</dbReference>
<dbReference type="Gene3D" id="3.40.50.300">
    <property type="entry name" value="P-loop containing nucleotide triphosphate hydrolases"/>
    <property type="match status" value="1"/>
</dbReference>
<protein>
    <recommendedName>
        <fullName evidence="12">UvrABC system protein A</fullName>
    </recommendedName>
    <alternativeName>
        <fullName evidence="13">Excinuclease ABC subunit A</fullName>
    </alternativeName>
</protein>
<evidence type="ECO:0000256" key="9">
    <source>
        <dbReference type="ARBA" id="ARBA00023125"/>
    </source>
</evidence>
<dbReference type="STRING" id="1548018.LS64_02275"/>
<name>A0A099B6Y9_9HELI</name>
<evidence type="ECO:0000256" key="13">
    <source>
        <dbReference type="ARBA" id="ARBA00042156"/>
    </source>
</evidence>
<keyword evidence="2" id="KW-0963">Cytoplasm</keyword>
<keyword evidence="10" id="KW-0234">DNA repair</keyword>
<evidence type="ECO:0000256" key="10">
    <source>
        <dbReference type="ARBA" id="ARBA00023204"/>
    </source>
</evidence>